<organism evidence="2 3">
    <name type="scientific">Novipirellula artificiosorum</name>
    <dbReference type="NCBI Taxonomy" id="2528016"/>
    <lineage>
        <taxon>Bacteria</taxon>
        <taxon>Pseudomonadati</taxon>
        <taxon>Planctomycetota</taxon>
        <taxon>Planctomycetia</taxon>
        <taxon>Pirellulales</taxon>
        <taxon>Pirellulaceae</taxon>
        <taxon>Novipirellula</taxon>
    </lineage>
</organism>
<keyword evidence="1" id="KW-0732">Signal</keyword>
<comment type="caution">
    <text evidence="2">The sequence shown here is derived from an EMBL/GenBank/DDBJ whole genome shotgun (WGS) entry which is preliminary data.</text>
</comment>
<dbReference type="RefSeq" id="WP_146526212.1">
    <property type="nucleotide sequence ID" value="NZ_SJPV01000003.1"/>
</dbReference>
<feature type="signal peptide" evidence="1">
    <location>
        <begin position="1"/>
        <end position="28"/>
    </location>
</feature>
<evidence type="ECO:0000256" key="1">
    <source>
        <dbReference type="SAM" id="SignalP"/>
    </source>
</evidence>
<feature type="chain" id="PRO_5023085345" evidence="1">
    <location>
        <begin position="29"/>
        <end position="201"/>
    </location>
</feature>
<name>A0A5C6DT27_9BACT</name>
<sequence precursor="true">MFNFPLIRIVVNLSLIVALTVQPMVALAAEGNCSSGSVCCAAGEKTYQCAGCDCCRVTEPGGLCGCCGGDGEGGCCQSQSNEITDQQPSDCDLAVTVEVIVISTASIEEADAIDGEQAKTKEVAIAPELRSRCLCGQESPPLGSTAPSRPDTQVRNSVAIAFVCTDAFDTSERLSLAIAHRLAGELVPPRFSQRQLCIWRL</sequence>
<protein>
    <submittedName>
        <fullName evidence="2">Uncharacterized protein</fullName>
    </submittedName>
</protein>
<evidence type="ECO:0000313" key="2">
    <source>
        <dbReference type="EMBL" id="TWU39455.1"/>
    </source>
</evidence>
<accession>A0A5C6DT27</accession>
<keyword evidence="3" id="KW-1185">Reference proteome</keyword>
<dbReference type="OrthoDB" id="274813at2"/>
<gene>
    <name evidence="2" type="ORF">Poly41_22790</name>
</gene>
<reference evidence="2 3" key="1">
    <citation type="submission" date="2019-02" db="EMBL/GenBank/DDBJ databases">
        <title>Deep-cultivation of Planctomycetes and their phenomic and genomic characterization uncovers novel biology.</title>
        <authorList>
            <person name="Wiegand S."/>
            <person name="Jogler M."/>
            <person name="Boedeker C."/>
            <person name="Pinto D."/>
            <person name="Vollmers J."/>
            <person name="Rivas-Marin E."/>
            <person name="Kohn T."/>
            <person name="Peeters S.H."/>
            <person name="Heuer A."/>
            <person name="Rast P."/>
            <person name="Oberbeckmann S."/>
            <person name="Bunk B."/>
            <person name="Jeske O."/>
            <person name="Meyerdierks A."/>
            <person name="Storesund J.E."/>
            <person name="Kallscheuer N."/>
            <person name="Luecker S."/>
            <person name="Lage O.M."/>
            <person name="Pohl T."/>
            <person name="Merkel B.J."/>
            <person name="Hornburger P."/>
            <person name="Mueller R.-W."/>
            <person name="Bruemmer F."/>
            <person name="Labrenz M."/>
            <person name="Spormann A.M."/>
            <person name="Op Den Camp H."/>
            <person name="Overmann J."/>
            <person name="Amann R."/>
            <person name="Jetten M.S.M."/>
            <person name="Mascher T."/>
            <person name="Medema M.H."/>
            <person name="Devos D.P."/>
            <person name="Kaster A.-K."/>
            <person name="Ovreas L."/>
            <person name="Rohde M."/>
            <person name="Galperin M.Y."/>
            <person name="Jogler C."/>
        </authorList>
    </citation>
    <scope>NUCLEOTIDE SEQUENCE [LARGE SCALE GENOMIC DNA]</scope>
    <source>
        <strain evidence="2 3">Poly41</strain>
    </source>
</reference>
<dbReference type="AlphaFoldDB" id="A0A5C6DT27"/>
<evidence type="ECO:0000313" key="3">
    <source>
        <dbReference type="Proteomes" id="UP000319143"/>
    </source>
</evidence>
<dbReference type="EMBL" id="SJPV01000003">
    <property type="protein sequence ID" value="TWU39455.1"/>
    <property type="molecule type" value="Genomic_DNA"/>
</dbReference>
<dbReference type="Proteomes" id="UP000319143">
    <property type="component" value="Unassembled WGS sequence"/>
</dbReference>
<proteinExistence type="predicted"/>